<accession>A0ABV4TEW1</accession>
<proteinExistence type="predicted"/>
<dbReference type="Pfam" id="PF08309">
    <property type="entry name" value="LVIVD"/>
    <property type="match status" value="3"/>
</dbReference>
<dbReference type="PROSITE" id="PS51257">
    <property type="entry name" value="PROKAR_LIPOPROTEIN"/>
    <property type="match status" value="1"/>
</dbReference>
<keyword evidence="1" id="KW-0732">Signal</keyword>
<dbReference type="SUPFAM" id="SSF50998">
    <property type="entry name" value="Quinoprotein alcohol dehydrogenase-like"/>
    <property type="match status" value="1"/>
</dbReference>
<dbReference type="RefSeq" id="WP_373407556.1">
    <property type="nucleotide sequence ID" value="NZ_JBCFQL010000019.1"/>
</dbReference>
<name>A0ABV4TEW1_9FLAO</name>
<protein>
    <recommendedName>
        <fullName evidence="4">LVIVD repeat-containing protein</fullName>
    </recommendedName>
</protein>
<evidence type="ECO:0000313" key="3">
    <source>
        <dbReference type="Proteomes" id="UP001574169"/>
    </source>
</evidence>
<dbReference type="InterPro" id="IPR011047">
    <property type="entry name" value="Quinoprotein_ADH-like_sf"/>
</dbReference>
<dbReference type="InterPro" id="IPR015943">
    <property type="entry name" value="WD40/YVTN_repeat-like_dom_sf"/>
</dbReference>
<dbReference type="Gene3D" id="2.130.10.10">
    <property type="entry name" value="YVTN repeat-like/Quinoprotein amine dehydrogenase"/>
    <property type="match status" value="1"/>
</dbReference>
<sequence>MKKIVLTLSLCGLFLIQSCQSDDNALGEDEKVILNSNSESLNNRIDHSGSGVLDLVVSSSISGKTIETEAGTFPMSLLAEVTPPIYNGRTLMATHVDVKDNYVYVSYNTQGETYLGGIDVIDISTPNNPKLVVQAILPNVDISTVLFDNGKLYISGAIDADLNEVSSPAFVAQMPLQSGLLTKDYILNSLTGYVGTGLAVADSKYYAVSGNNGVIAKLDKSTNVLETTIPVDDLRAMGHIGNKIVVLSGTGSVKVYNAGTLSLETSFKVSVDVADAKRTIDFQGNNVLVSQGYSGLGVYNLNTGAIQQSFTVPKAAIDEDSSDVVTNAVSVNGDYAYVANGAAGISVFKTADGILNLLGTIDLSGSSNYVKSVGDYIYVASGNGGLKIIKKVSVSSIDCSNFAIYKGGQWLNVNSGDSLSYQGNTSLQGINVNQNLTFCGSLAVKQGININSGGVFTMKGSMAQGNYNSNSNNFNFNINGTFKVEGSIVIYGNLIMNSGAKLEFLGSNSEITVYGKVTKNNGVSIIGTYKDTFNKLK</sequence>
<reference evidence="2 3" key="1">
    <citation type="submission" date="2024-04" db="EMBL/GenBank/DDBJ databases">
        <title>New Clade of Flavobacterium.</title>
        <authorList>
            <person name="Matos L."/>
            <person name="Proenca D.N."/>
            <person name="Fransisco R.M."/>
            <person name="Chung A.P."/>
            <person name="Maccario L."/>
            <person name="Sorensen S.J."/>
            <person name="Morais P.V."/>
        </authorList>
    </citation>
    <scope>NUCLEOTIDE SEQUENCE [LARGE SCALE GENOMIC DNA]</scope>
    <source>
        <strain evidence="2 3">FZUC8N2.13</strain>
    </source>
</reference>
<keyword evidence="3" id="KW-1185">Reference proteome</keyword>
<gene>
    <name evidence="2" type="ORF">AAGV28_14910</name>
</gene>
<feature type="signal peptide" evidence="1">
    <location>
        <begin position="1"/>
        <end position="21"/>
    </location>
</feature>
<dbReference type="Proteomes" id="UP001574169">
    <property type="component" value="Unassembled WGS sequence"/>
</dbReference>
<dbReference type="EMBL" id="JBCFQL010000019">
    <property type="protein sequence ID" value="MFA9192666.1"/>
    <property type="molecule type" value="Genomic_DNA"/>
</dbReference>
<dbReference type="InterPro" id="IPR013211">
    <property type="entry name" value="LVIVD"/>
</dbReference>
<evidence type="ECO:0008006" key="4">
    <source>
        <dbReference type="Google" id="ProtNLM"/>
    </source>
</evidence>
<feature type="chain" id="PRO_5045769019" description="LVIVD repeat-containing protein" evidence="1">
    <location>
        <begin position="22"/>
        <end position="537"/>
    </location>
</feature>
<comment type="caution">
    <text evidence="2">The sequence shown here is derived from an EMBL/GenBank/DDBJ whole genome shotgun (WGS) entry which is preliminary data.</text>
</comment>
<organism evidence="2 3">
    <name type="scientific">Flavobacterium zubiriense</name>
    <dbReference type="NCBI Taxonomy" id="3138075"/>
    <lineage>
        <taxon>Bacteria</taxon>
        <taxon>Pseudomonadati</taxon>
        <taxon>Bacteroidota</taxon>
        <taxon>Flavobacteriia</taxon>
        <taxon>Flavobacteriales</taxon>
        <taxon>Flavobacteriaceae</taxon>
        <taxon>Flavobacterium</taxon>
    </lineage>
</organism>
<evidence type="ECO:0000256" key="1">
    <source>
        <dbReference type="SAM" id="SignalP"/>
    </source>
</evidence>
<evidence type="ECO:0000313" key="2">
    <source>
        <dbReference type="EMBL" id="MFA9192666.1"/>
    </source>
</evidence>